<keyword evidence="2" id="KW-0949">S-adenosyl-L-methionine</keyword>
<sequence>MIDIESLDIMKKSGCVSILVGIESGSELILKDMKKKNDLNKILQLFEHCSKIRLFIEGAFLTGTENETEETLYETRKYMKQLNKYYIKISPLTHLTMFYILPTPGTELYQQALKRGFIEDESTYVVETIPTFRQRRLQPAMNLTKIPTDKWISLVEDINREMETDNTGVFRRFRYHTVRLVRSERPFLMIFTKLKSLLKMLKNERL</sequence>
<feature type="domain" description="Radical SAM core" evidence="6">
    <location>
        <begin position="2"/>
        <end position="78"/>
    </location>
</feature>
<comment type="cofactor">
    <cofactor evidence="1">
        <name>[4Fe-4S] cluster</name>
        <dbReference type="ChEBI" id="CHEBI:49883"/>
    </cofactor>
</comment>
<reference evidence="7 8" key="1">
    <citation type="submission" date="2015-02" db="EMBL/GenBank/DDBJ databases">
        <title>Single-cell genomics of uncultivated deep-branching MTB reveals a conserved set of magnetosome genes.</title>
        <authorList>
            <person name="Kolinko S."/>
            <person name="Richter M."/>
            <person name="Glockner F.O."/>
            <person name="Brachmann A."/>
            <person name="Schuler D."/>
        </authorList>
    </citation>
    <scope>NUCLEOTIDE SEQUENCE [LARGE SCALE GENOMIC DNA]</scope>
    <source>
        <strain evidence="7">TM-1</strain>
    </source>
</reference>
<dbReference type="PANTHER" id="PTHR43409:SF16">
    <property type="entry name" value="SLR0320 PROTEIN"/>
    <property type="match status" value="1"/>
</dbReference>
<dbReference type="Proteomes" id="UP000033423">
    <property type="component" value="Unassembled WGS sequence"/>
</dbReference>
<dbReference type="SUPFAM" id="SSF102114">
    <property type="entry name" value="Radical SAM enzymes"/>
    <property type="match status" value="1"/>
</dbReference>
<evidence type="ECO:0000256" key="3">
    <source>
        <dbReference type="ARBA" id="ARBA00022723"/>
    </source>
</evidence>
<dbReference type="EMBL" id="LACI01002732">
    <property type="protein sequence ID" value="KJU81354.1"/>
    <property type="molecule type" value="Genomic_DNA"/>
</dbReference>
<keyword evidence="3" id="KW-0479">Metal-binding</keyword>
<gene>
    <name evidence="7" type="ORF">MBAV_006487</name>
</gene>
<dbReference type="GO" id="GO:0051536">
    <property type="term" value="F:iron-sulfur cluster binding"/>
    <property type="evidence" value="ECO:0007669"/>
    <property type="project" value="UniProtKB-KW"/>
</dbReference>
<keyword evidence="5" id="KW-0411">Iron-sulfur</keyword>
<dbReference type="PANTHER" id="PTHR43409">
    <property type="entry name" value="ANAEROBIC MAGNESIUM-PROTOPORPHYRIN IX MONOMETHYL ESTER CYCLASE-RELATED"/>
    <property type="match status" value="1"/>
</dbReference>
<dbReference type="InterPro" id="IPR058240">
    <property type="entry name" value="rSAM_sf"/>
</dbReference>
<dbReference type="Pfam" id="PF04055">
    <property type="entry name" value="Radical_SAM"/>
    <property type="match status" value="1"/>
</dbReference>
<dbReference type="GO" id="GO:0005829">
    <property type="term" value="C:cytosol"/>
    <property type="evidence" value="ECO:0007669"/>
    <property type="project" value="TreeGrafter"/>
</dbReference>
<proteinExistence type="predicted"/>
<evidence type="ECO:0000259" key="6">
    <source>
        <dbReference type="Pfam" id="PF04055"/>
    </source>
</evidence>
<dbReference type="InterPro" id="IPR007197">
    <property type="entry name" value="rSAM"/>
</dbReference>
<evidence type="ECO:0000313" key="7">
    <source>
        <dbReference type="EMBL" id="KJU81354.1"/>
    </source>
</evidence>
<evidence type="ECO:0000256" key="4">
    <source>
        <dbReference type="ARBA" id="ARBA00023004"/>
    </source>
</evidence>
<evidence type="ECO:0000256" key="5">
    <source>
        <dbReference type="ARBA" id="ARBA00023014"/>
    </source>
</evidence>
<dbReference type="AlphaFoldDB" id="A0A0F3GHD6"/>
<dbReference type="GO" id="GO:0003824">
    <property type="term" value="F:catalytic activity"/>
    <property type="evidence" value="ECO:0007669"/>
    <property type="project" value="InterPro"/>
</dbReference>
<dbReference type="Gene3D" id="3.30.750.200">
    <property type="match status" value="1"/>
</dbReference>
<protein>
    <submittedName>
        <fullName evidence="7">Radical SAM domain protein</fullName>
    </submittedName>
</protein>
<keyword evidence="8" id="KW-1185">Reference proteome</keyword>
<evidence type="ECO:0000256" key="1">
    <source>
        <dbReference type="ARBA" id="ARBA00001966"/>
    </source>
</evidence>
<evidence type="ECO:0000256" key="2">
    <source>
        <dbReference type="ARBA" id="ARBA00022691"/>
    </source>
</evidence>
<keyword evidence="4" id="KW-0408">Iron</keyword>
<organism evidence="7 8">
    <name type="scientific">Candidatus Magnetobacterium bavaricum</name>
    <dbReference type="NCBI Taxonomy" id="29290"/>
    <lineage>
        <taxon>Bacteria</taxon>
        <taxon>Pseudomonadati</taxon>
        <taxon>Nitrospirota</taxon>
        <taxon>Thermodesulfovibrionia</taxon>
        <taxon>Thermodesulfovibrionales</taxon>
        <taxon>Candidatus Magnetobacteriaceae</taxon>
        <taxon>Candidatus Magnetobacterium</taxon>
    </lineage>
</organism>
<evidence type="ECO:0000313" key="8">
    <source>
        <dbReference type="Proteomes" id="UP000033423"/>
    </source>
</evidence>
<accession>A0A0F3GHD6</accession>
<dbReference type="GO" id="GO:0046872">
    <property type="term" value="F:metal ion binding"/>
    <property type="evidence" value="ECO:0007669"/>
    <property type="project" value="UniProtKB-KW"/>
</dbReference>
<dbReference type="InterPro" id="IPR051198">
    <property type="entry name" value="BchE-like"/>
</dbReference>
<comment type="caution">
    <text evidence="7">The sequence shown here is derived from an EMBL/GenBank/DDBJ whole genome shotgun (WGS) entry which is preliminary data.</text>
</comment>
<name>A0A0F3GHD6_9BACT</name>